<dbReference type="InterPro" id="IPR058625">
    <property type="entry name" value="MdtA-like_BSH"/>
</dbReference>
<dbReference type="AlphaFoldDB" id="A0A176XFH3"/>
<dbReference type="InterPro" id="IPR050739">
    <property type="entry name" value="MFP"/>
</dbReference>
<evidence type="ECO:0000256" key="1">
    <source>
        <dbReference type="SAM" id="Coils"/>
    </source>
</evidence>
<sequence>MLTGMSAILKAWGLPPFSSAEQATEDAYVRGRTTVISPQSSGYVTKVLVKDYQVVKEGDILLQIDDALYQQQLQAAKAQVDVALASLDNNDQTVASRKADVQAASAQVRSAQAQLNRARADDRRARELSAQGAGPEAQAEIARAQLESAEAALLQANANVAIAQQAVKSAEVQGKVLAAQAEAARAVQSQAEISLSYTLIKAPESGRLSDIGVKLGQYVTSGSQLMFLVPQARWVIANYKERQTADMEVGQHALLTIDALNDQKFTGKVDEISPATGAEFSILRPDNATGNFTKVPQRIPVRITLDQMQPGFDRLRPGMSVEVYVDTSSGSD</sequence>
<dbReference type="Gene3D" id="2.40.30.170">
    <property type="match status" value="1"/>
</dbReference>
<evidence type="ECO:0000313" key="4">
    <source>
        <dbReference type="EMBL" id="OAE48279.1"/>
    </source>
</evidence>
<dbReference type="Pfam" id="PF25917">
    <property type="entry name" value="BSH_RND"/>
    <property type="match status" value="1"/>
</dbReference>
<dbReference type="Gene3D" id="1.10.287.470">
    <property type="entry name" value="Helix hairpin bin"/>
    <property type="match status" value="2"/>
</dbReference>
<protein>
    <recommendedName>
        <fullName evidence="6">HlyD family secretion protein</fullName>
    </recommendedName>
</protein>
<dbReference type="GO" id="GO:0055085">
    <property type="term" value="P:transmembrane transport"/>
    <property type="evidence" value="ECO:0007669"/>
    <property type="project" value="InterPro"/>
</dbReference>
<organism evidence="4 5">
    <name type="scientific">Agrobacterium tumefaciens</name>
    <dbReference type="NCBI Taxonomy" id="358"/>
    <lineage>
        <taxon>Bacteria</taxon>
        <taxon>Pseudomonadati</taxon>
        <taxon>Pseudomonadota</taxon>
        <taxon>Alphaproteobacteria</taxon>
        <taxon>Hyphomicrobiales</taxon>
        <taxon>Rhizobiaceae</taxon>
        <taxon>Rhizobium/Agrobacterium group</taxon>
        <taxon>Agrobacterium</taxon>
        <taxon>Agrobacterium tumefaciens complex</taxon>
    </lineage>
</organism>
<dbReference type="PANTHER" id="PTHR30386">
    <property type="entry name" value="MEMBRANE FUSION SUBUNIT OF EMRAB-TOLC MULTIDRUG EFFLUX PUMP"/>
    <property type="match status" value="1"/>
</dbReference>
<dbReference type="PRINTS" id="PR01490">
    <property type="entry name" value="RTXTOXIND"/>
</dbReference>
<name>A0A176XFH3_AGRTU</name>
<dbReference type="Gene3D" id="2.40.50.100">
    <property type="match status" value="1"/>
</dbReference>
<dbReference type="EMBL" id="LXPS01000007">
    <property type="protein sequence ID" value="OAE48279.1"/>
    <property type="molecule type" value="Genomic_DNA"/>
</dbReference>
<gene>
    <name evidence="4" type="ORF">A7J57_22685</name>
</gene>
<evidence type="ECO:0008006" key="6">
    <source>
        <dbReference type="Google" id="ProtNLM"/>
    </source>
</evidence>
<keyword evidence="1" id="KW-0175">Coiled coil</keyword>
<reference evidence="4 5" key="1">
    <citation type="submission" date="2016-05" db="EMBL/GenBank/DDBJ databases">
        <authorList>
            <person name="Lavstsen T."/>
            <person name="Jespersen J.S."/>
        </authorList>
    </citation>
    <scope>NUCLEOTIDE SEQUENCE [LARGE SCALE GENOMIC DNA]</scope>
    <source>
        <strain evidence="4 5">KCJ1736</strain>
    </source>
</reference>
<feature type="domain" description="Multidrug resistance protein MdtA-like barrel-sandwich hybrid" evidence="2">
    <location>
        <begin position="33"/>
        <end position="229"/>
    </location>
</feature>
<evidence type="ECO:0000259" key="3">
    <source>
        <dbReference type="Pfam" id="PF25954"/>
    </source>
</evidence>
<comment type="caution">
    <text evidence="4">The sequence shown here is derived from an EMBL/GenBank/DDBJ whole genome shotgun (WGS) entry which is preliminary data.</text>
</comment>
<dbReference type="InterPro" id="IPR058792">
    <property type="entry name" value="Beta-barrel_RND_2"/>
</dbReference>
<feature type="domain" description="CusB-like beta-barrel" evidence="3">
    <location>
        <begin position="234"/>
        <end position="276"/>
    </location>
</feature>
<accession>A0A176XFH3</accession>
<dbReference type="SUPFAM" id="SSF111369">
    <property type="entry name" value="HlyD-like secretion proteins"/>
    <property type="match status" value="2"/>
</dbReference>
<dbReference type="Pfam" id="PF25954">
    <property type="entry name" value="Beta-barrel_RND_2"/>
    <property type="match status" value="1"/>
</dbReference>
<proteinExistence type="predicted"/>
<evidence type="ECO:0000259" key="2">
    <source>
        <dbReference type="Pfam" id="PF25917"/>
    </source>
</evidence>
<feature type="coiled-coil region" evidence="1">
    <location>
        <begin position="101"/>
        <end position="173"/>
    </location>
</feature>
<dbReference type="Proteomes" id="UP000077098">
    <property type="component" value="Unassembled WGS sequence"/>
</dbReference>
<dbReference type="PANTHER" id="PTHR30386:SF24">
    <property type="entry name" value="MULTIDRUG RESISTANCE EFFLUX PUMP"/>
    <property type="match status" value="1"/>
</dbReference>
<evidence type="ECO:0000313" key="5">
    <source>
        <dbReference type="Proteomes" id="UP000077098"/>
    </source>
</evidence>